<reference evidence="1 2" key="1">
    <citation type="submission" date="2020-11" db="EMBL/GenBank/DDBJ databases">
        <title>The genome sequence of Novosphingobium sp. 1Y9A.</title>
        <authorList>
            <person name="Liu Y."/>
        </authorList>
    </citation>
    <scope>NUCLEOTIDE SEQUENCE [LARGE SCALE GENOMIC DNA]</scope>
    <source>
        <strain evidence="1 2">1Y9A</strain>
    </source>
</reference>
<protein>
    <submittedName>
        <fullName evidence="1">Uncharacterized protein</fullName>
    </submittedName>
</protein>
<accession>A0ABS0HIQ7</accession>
<organism evidence="1 2">
    <name type="scientific">Novosphingobium jiangmenense</name>
    <dbReference type="NCBI Taxonomy" id="2791981"/>
    <lineage>
        <taxon>Bacteria</taxon>
        <taxon>Pseudomonadati</taxon>
        <taxon>Pseudomonadota</taxon>
        <taxon>Alphaproteobacteria</taxon>
        <taxon>Sphingomonadales</taxon>
        <taxon>Sphingomonadaceae</taxon>
        <taxon>Novosphingobium</taxon>
    </lineage>
</organism>
<evidence type="ECO:0000313" key="1">
    <source>
        <dbReference type="EMBL" id="MBF9151866.1"/>
    </source>
</evidence>
<name>A0ABS0HIQ7_9SPHN</name>
<evidence type="ECO:0000313" key="2">
    <source>
        <dbReference type="Proteomes" id="UP000600799"/>
    </source>
</evidence>
<keyword evidence="2" id="KW-1185">Reference proteome</keyword>
<comment type="caution">
    <text evidence="1">The sequence shown here is derived from an EMBL/GenBank/DDBJ whole genome shotgun (WGS) entry which is preliminary data.</text>
</comment>
<sequence>MEEYLFCFTAEAVAQDETGFRPGARHALMLWITASDEQTARARGVSAVEDKGWLLPRITRGTQICDPDLIEDDVLRQAAESALTDGAAIVVYADEMTADG</sequence>
<proteinExistence type="predicted"/>
<gene>
    <name evidence="1" type="ORF">I2488_12695</name>
</gene>
<dbReference type="RefSeq" id="WP_196276183.1">
    <property type="nucleotide sequence ID" value="NZ_JADQDC010000008.1"/>
</dbReference>
<dbReference type="EMBL" id="JADQDC010000008">
    <property type="protein sequence ID" value="MBF9151866.1"/>
    <property type="molecule type" value="Genomic_DNA"/>
</dbReference>
<dbReference type="Proteomes" id="UP000600799">
    <property type="component" value="Unassembled WGS sequence"/>
</dbReference>